<dbReference type="Proteomes" id="UP000813018">
    <property type="component" value="Unassembled WGS sequence"/>
</dbReference>
<dbReference type="Pfam" id="PF13505">
    <property type="entry name" value="OMP_b-brl"/>
    <property type="match status" value="1"/>
</dbReference>
<sequence>MGKQTYTSTQKRHCTALVVIAIIVCCAFNTSTYAQHMNKADTLNNSRFYVGVEFSSIYYRMVKDERTVSGEIIPVAHFNLGYRLSKRVQLELGVTYGRNKDNVLRGTYYGYNDTIIHHYEGWKHSGIAVPLTVKYTPFNLSRRLNLHATASLIPVLGEVNQQLSEVYKGETKITYDAHDSGLYLHATAGLLLNYKLSKKLEAYTKANLFIEDLRIKNYYRPKSLSLGLNYNL</sequence>
<feature type="domain" description="Outer membrane protein beta-barrel" evidence="3">
    <location>
        <begin position="40"/>
        <end position="231"/>
    </location>
</feature>
<gene>
    <name evidence="4" type="ORF">K0O23_03785</name>
</gene>
<dbReference type="EMBL" id="JAHYXK010000002">
    <property type="protein sequence ID" value="MBW7466176.1"/>
    <property type="molecule type" value="Genomic_DNA"/>
</dbReference>
<evidence type="ECO:0000259" key="3">
    <source>
        <dbReference type="Pfam" id="PF13505"/>
    </source>
</evidence>
<organism evidence="4 5">
    <name type="scientific">Pontibacter aydingkolensis</name>
    <dbReference type="NCBI Taxonomy" id="1911536"/>
    <lineage>
        <taxon>Bacteria</taxon>
        <taxon>Pseudomonadati</taxon>
        <taxon>Bacteroidota</taxon>
        <taxon>Cytophagia</taxon>
        <taxon>Cytophagales</taxon>
        <taxon>Hymenobacteraceae</taxon>
        <taxon>Pontibacter</taxon>
    </lineage>
</organism>
<protein>
    <submittedName>
        <fullName evidence="4">Outer membrane beta-barrel protein</fullName>
    </submittedName>
</protein>
<dbReference type="InterPro" id="IPR027385">
    <property type="entry name" value="Beta-barrel_OMP"/>
</dbReference>
<accession>A0ABS7CQQ1</accession>
<feature type="chain" id="PRO_5045089798" evidence="2">
    <location>
        <begin position="37"/>
        <end position="232"/>
    </location>
</feature>
<dbReference type="RefSeq" id="WP_219876056.1">
    <property type="nucleotide sequence ID" value="NZ_JAHYXK010000002.1"/>
</dbReference>
<keyword evidence="5" id="KW-1185">Reference proteome</keyword>
<feature type="signal peptide" evidence="2">
    <location>
        <begin position="1"/>
        <end position="36"/>
    </location>
</feature>
<proteinExistence type="predicted"/>
<evidence type="ECO:0000313" key="5">
    <source>
        <dbReference type="Proteomes" id="UP000813018"/>
    </source>
</evidence>
<keyword evidence="1 2" id="KW-0732">Signal</keyword>
<evidence type="ECO:0000256" key="1">
    <source>
        <dbReference type="ARBA" id="ARBA00022729"/>
    </source>
</evidence>
<comment type="caution">
    <text evidence="4">The sequence shown here is derived from an EMBL/GenBank/DDBJ whole genome shotgun (WGS) entry which is preliminary data.</text>
</comment>
<dbReference type="Gene3D" id="2.40.160.20">
    <property type="match status" value="1"/>
</dbReference>
<evidence type="ECO:0000256" key="2">
    <source>
        <dbReference type="SAM" id="SignalP"/>
    </source>
</evidence>
<reference evidence="4 5" key="1">
    <citation type="journal article" date="2016" name="Int. J. Syst. Evol. Microbiol.">
        <title>Pontibacter aydingkolensis sp. nov., isolated from soil of a salt lake.</title>
        <authorList>
            <person name="Osman G."/>
            <person name="Zhang T."/>
            <person name="Lou K."/>
            <person name="Gao Y."/>
            <person name="Chang W."/>
            <person name="Lin Q."/>
            <person name="Yang H.M."/>
            <person name="Huo X.D."/>
            <person name="Wang N."/>
        </authorList>
    </citation>
    <scope>NUCLEOTIDE SEQUENCE [LARGE SCALE GENOMIC DNA]</scope>
    <source>
        <strain evidence="4 5">KACC 19255</strain>
    </source>
</reference>
<evidence type="ECO:0000313" key="4">
    <source>
        <dbReference type="EMBL" id="MBW7466176.1"/>
    </source>
</evidence>
<name>A0ABS7CQQ1_9BACT</name>